<evidence type="ECO:0000256" key="2">
    <source>
        <dbReference type="ARBA" id="ARBA00011233"/>
    </source>
</evidence>
<dbReference type="Gene3D" id="2.40.160.10">
    <property type="entry name" value="Porin"/>
    <property type="match status" value="1"/>
</dbReference>
<evidence type="ECO:0000256" key="10">
    <source>
        <dbReference type="ARBA" id="ARBA00023237"/>
    </source>
</evidence>
<keyword evidence="5" id="KW-0812">Transmembrane</keyword>
<keyword evidence="14" id="KW-1185">Reference proteome</keyword>
<dbReference type="Pfam" id="PF13609">
    <property type="entry name" value="Porin_4"/>
    <property type="match status" value="1"/>
</dbReference>
<dbReference type="EMBL" id="CP093547">
    <property type="protein sequence ID" value="UNP31889.1"/>
    <property type="molecule type" value="Genomic_DNA"/>
</dbReference>
<keyword evidence="9" id="KW-0472">Membrane</keyword>
<keyword evidence="10" id="KW-0998">Cell outer membrane</keyword>
<accession>A0ABY3XJR4</accession>
<evidence type="ECO:0000256" key="3">
    <source>
        <dbReference type="ARBA" id="ARBA00022448"/>
    </source>
</evidence>
<evidence type="ECO:0000256" key="9">
    <source>
        <dbReference type="ARBA" id="ARBA00023136"/>
    </source>
</evidence>
<evidence type="ECO:0000313" key="14">
    <source>
        <dbReference type="Proteomes" id="UP000829194"/>
    </source>
</evidence>
<evidence type="ECO:0000256" key="4">
    <source>
        <dbReference type="ARBA" id="ARBA00022452"/>
    </source>
</evidence>
<keyword evidence="6 11" id="KW-0732">Signal</keyword>
<dbReference type="PANTHER" id="PTHR34501:SF9">
    <property type="entry name" value="MAJOR OUTER MEMBRANE PROTEIN P.IA"/>
    <property type="match status" value="1"/>
</dbReference>
<keyword evidence="4" id="KW-1134">Transmembrane beta strand</keyword>
<evidence type="ECO:0000256" key="8">
    <source>
        <dbReference type="ARBA" id="ARBA00023114"/>
    </source>
</evidence>
<evidence type="ECO:0000256" key="5">
    <source>
        <dbReference type="ARBA" id="ARBA00022692"/>
    </source>
</evidence>
<feature type="chain" id="PRO_5046486047" evidence="11">
    <location>
        <begin position="27"/>
        <end position="450"/>
    </location>
</feature>
<keyword evidence="8" id="KW-0626">Porin</keyword>
<dbReference type="PANTHER" id="PTHR34501">
    <property type="entry name" value="PROTEIN YDDL-RELATED"/>
    <property type="match status" value="1"/>
</dbReference>
<evidence type="ECO:0000313" key="13">
    <source>
        <dbReference type="EMBL" id="UNP31889.1"/>
    </source>
</evidence>
<dbReference type="InterPro" id="IPR050298">
    <property type="entry name" value="Gram-neg_bact_OMP"/>
</dbReference>
<feature type="domain" description="Porin" evidence="12">
    <location>
        <begin position="12"/>
        <end position="428"/>
    </location>
</feature>
<reference evidence="13 14" key="1">
    <citation type="submission" date="2022-03" db="EMBL/GenBank/DDBJ databases">
        <title>Complete genome sequence of Lysobacter capsici VKM B-2533 and Lysobacter gummosus 10.1.1, promising sources of lytic agents.</title>
        <authorList>
            <person name="Tarlachkov S.V."/>
            <person name="Kudryakova I.V."/>
            <person name="Afoshin A.S."/>
            <person name="Leontyevskaya E.A."/>
            <person name="Leontyevskaya N.V."/>
        </authorList>
    </citation>
    <scope>NUCLEOTIDE SEQUENCE [LARGE SCALE GENOMIC DNA]</scope>
    <source>
        <strain evidence="13 14">10.1.1</strain>
    </source>
</reference>
<evidence type="ECO:0000256" key="11">
    <source>
        <dbReference type="SAM" id="SignalP"/>
    </source>
</evidence>
<sequence length="450" mass="47580">MPAHRLNRSALAVAVCAASLASVAHAADDKAAPLTWNGITLYGAVDIGVAYQNHGVPVSQDMYTGVAYLVTKNSRDSVTSIAPNGMSQSKLGLRGDIPLADDLSGVFNFEMGFNPHSGKISDALASLVSNNGVAREDQRTAADGSRAGQIFNGPAFLGLSSKRYGTLSLGRHNTLLTDVVGKYDPLGLSLAFSLMGASGTTAGGGNTQNVRLDNSIKYTLTHGAFHGGLLYQPGNSESSPGKAAQLDLGVQKGALSVDVVYAFKNRAISAASLSASQFATPGVPRDSLAATVSDNRAVALAASYKLGDNWKISGGHERIRYRNPSDPLQPGFHGLGGYLISFVNNAAFPRAKHLQVSWLGANWQIDERLSLTGAWYHYDQNSYGAAHCADRSAGTCQGTLDAWSAVLDYRFNKRFDVYGGAMYSRVSDGLSSGFWRTSVVSPMVGARLQF</sequence>
<comment type="subunit">
    <text evidence="2">Homotrimer.</text>
</comment>
<evidence type="ECO:0000259" key="12">
    <source>
        <dbReference type="Pfam" id="PF13609"/>
    </source>
</evidence>
<dbReference type="CDD" id="cd00342">
    <property type="entry name" value="gram_neg_porins"/>
    <property type="match status" value="1"/>
</dbReference>
<evidence type="ECO:0000256" key="7">
    <source>
        <dbReference type="ARBA" id="ARBA00023065"/>
    </source>
</evidence>
<dbReference type="SUPFAM" id="SSF56935">
    <property type="entry name" value="Porins"/>
    <property type="match status" value="1"/>
</dbReference>
<keyword evidence="3" id="KW-0813">Transport</keyword>
<evidence type="ECO:0000256" key="1">
    <source>
        <dbReference type="ARBA" id="ARBA00004571"/>
    </source>
</evidence>
<name>A0ABY3XJR4_9GAMM</name>
<dbReference type="Proteomes" id="UP000829194">
    <property type="component" value="Chromosome"/>
</dbReference>
<keyword evidence="7" id="KW-0406">Ion transport</keyword>
<evidence type="ECO:0000256" key="6">
    <source>
        <dbReference type="ARBA" id="ARBA00022729"/>
    </source>
</evidence>
<protein>
    <submittedName>
        <fullName evidence="13">Porin</fullName>
    </submittedName>
</protein>
<proteinExistence type="predicted"/>
<dbReference type="InterPro" id="IPR023614">
    <property type="entry name" value="Porin_dom_sf"/>
</dbReference>
<feature type="signal peptide" evidence="11">
    <location>
        <begin position="1"/>
        <end position="26"/>
    </location>
</feature>
<comment type="subcellular location">
    <subcellularLocation>
        <location evidence="1">Cell outer membrane</location>
        <topology evidence="1">Multi-pass membrane protein</topology>
    </subcellularLocation>
</comment>
<organism evidence="13 14">
    <name type="scientific">Lysobacter gummosus</name>
    <dbReference type="NCBI Taxonomy" id="262324"/>
    <lineage>
        <taxon>Bacteria</taxon>
        <taxon>Pseudomonadati</taxon>
        <taxon>Pseudomonadota</taxon>
        <taxon>Gammaproteobacteria</taxon>
        <taxon>Lysobacterales</taxon>
        <taxon>Lysobacteraceae</taxon>
        <taxon>Lysobacter</taxon>
    </lineage>
</organism>
<gene>
    <name evidence="13" type="ORF">MOV92_11815</name>
</gene>
<dbReference type="RefSeq" id="WP_057942980.1">
    <property type="nucleotide sequence ID" value="NZ_CP011131.1"/>
</dbReference>
<dbReference type="InterPro" id="IPR033900">
    <property type="entry name" value="Gram_neg_porin_domain"/>
</dbReference>